<organism evidence="1">
    <name type="scientific">Arundo donax</name>
    <name type="common">Giant reed</name>
    <name type="synonym">Donax arundinaceus</name>
    <dbReference type="NCBI Taxonomy" id="35708"/>
    <lineage>
        <taxon>Eukaryota</taxon>
        <taxon>Viridiplantae</taxon>
        <taxon>Streptophyta</taxon>
        <taxon>Embryophyta</taxon>
        <taxon>Tracheophyta</taxon>
        <taxon>Spermatophyta</taxon>
        <taxon>Magnoliopsida</taxon>
        <taxon>Liliopsida</taxon>
        <taxon>Poales</taxon>
        <taxon>Poaceae</taxon>
        <taxon>PACMAD clade</taxon>
        <taxon>Arundinoideae</taxon>
        <taxon>Arundineae</taxon>
        <taxon>Arundo</taxon>
    </lineage>
</organism>
<reference evidence="1" key="1">
    <citation type="submission" date="2014-09" db="EMBL/GenBank/DDBJ databases">
        <authorList>
            <person name="Magalhaes I.L.F."/>
            <person name="Oliveira U."/>
            <person name="Santos F.R."/>
            <person name="Vidigal T.H.D.A."/>
            <person name="Brescovit A.D."/>
            <person name="Santos A.J."/>
        </authorList>
    </citation>
    <scope>NUCLEOTIDE SEQUENCE</scope>
    <source>
        <tissue evidence="1">Shoot tissue taken approximately 20 cm above the soil surface</tissue>
    </source>
</reference>
<sequence length="58" mass="6766">MRCSGWFFSRPLGNTDTPIWCCIRTGCRIRYRYAADTPRICIWEVSVKNKYALIGYVG</sequence>
<dbReference type="EMBL" id="GBRH01193203">
    <property type="protein sequence ID" value="JAE04693.1"/>
    <property type="molecule type" value="Transcribed_RNA"/>
</dbReference>
<accession>A0A0A9F8W1</accession>
<proteinExistence type="predicted"/>
<name>A0A0A9F8W1_ARUDO</name>
<dbReference type="AlphaFoldDB" id="A0A0A9F8W1"/>
<evidence type="ECO:0000313" key="1">
    <source>
        <dbReference type="EMBL" id="JAE04693.1"/>
    </source>
</evidence>
<protein>
    <submittedName>
        <fullName evidence="1">Uncharacterized protein</fullName>
    </submittedName>
</protein>
<reference evidence="1" key="2">
    <citation type="journal article" date="2015" name="Data Brief">
        <title>Shoot transcriptome of the giant reed, Arundo donax.</title>
        <authorList>
            <person name="Barrero R.A."/>
            <person name="Guerrero F.D."/>
            <person name="Moolhuijzen P."/>
            <person name="Goolsby J.A."/>
            <person name="Tidwell J."/>
            <person name="Bellgard S.E."/>
            <person name="Bellgard M.I."/>
        </authorList>
    </citation>
    <scope>NUCLEOTIDE SEQUENCE</scope>
    <source>
        <tissue evidence="1">Shoot tissue taken approximately 20 cm above the soil surface</tissue>
    </source>
</reference>